<evidence type="ECO:0000313" key="3">
    <source>
        <dbReference type="Proteomes" id="UP000216454"/>
    </source>
</evidence>
<protein>
    <submittedName>
        <fullName evidence="2">Uncharacterized protein</fullName>
    </submittedName>
</protein>
<evidence type="ECO:0000313" key="2">
    <source>
        <dbReference type="EMBL" id="OZG51154.1"/>
    </source>
</evidence>
<name>A0A261EWB7_9BIFI</name>
<gene>
    <name evidence="2" type="ORF">PSSU_1091</name>
</gene>
<feature type="compositionally biased region" description="Low complexity" evidence="1">
    <location>
        <begin position="89"/>
        <end position="110"/>
    </location>
</feature>
<keyword evidence="3" id="KW-1185">Reference proteome</keyword>
<dbReference type="Proteomes" id="UP000216454">
    <property type="component" value="Unassembled WGS sequence"/>
</dbReference>
<evidence type="ECO:0000256" key="1">
    <source>
        <dbReference type="SAM" id="MobiDB-lite"/>
    </source>
</evidence>
<comment type="caution">
    <text evidence="2">The sequence shown here is derived from an EMBL/GenBank/DDBJ whole genome shotgun (WGS) entry which is preliminary data.</text>
</comment>
<feature type="compositionally biased region" description="Basic and acidic residues" evidence="1">
    <location>
        <begin position="70"/>
        <end position="85"/>
    </location>
</feature>
<sequence length="305" mass="33504">MMCHNGGMSRFELKMLSDGGEIALLVPGDDAVMHVAHVYPPLEQYPLGTDRYVNDRPNLFLDALDITDGNEPRDDASPGDQERAETGNSVSLRSLAQRAARASADGSGNARRFKDGRDLWDKITAHAAAAVNATGAEPIVDVRRNHNWKKNQPLRNHGADPAAWFVSHFYSRSNSRKDAFFAARGMDQVFVALAEGNVSANPEVVQEVERTRVARDGNADYPTYAQMAKLLDDSNMLVFHDDASFAAWLREQGKAQDVMYPDTPVDVWTEPDPTADPDDPGYLAPHSQLPAGHLANVLAPREAKQ</sequence>
<feature type="region of interest" description="Disordered" evidence="1">
    <location>
        <begin position="269"/>
        <end position="289"/>
    </location>
</feature>
<proteinExistence type="predicted"/>
<dbReference type="AlphaFoldDB" id="A0A261EWB7"/>
<organism evidence="2 3">
    <name type="scientific">Pseudoscardovia suis</name>
    <dbReference type="NCBI Taxonomy" id="987063"/>
    <lineage>
        <taxon>Bacteria</taxon>
        <taxon>Bacillati</taxon>
        <taxon>Actinomycetota</taxon>
        <taxon>Actinomycetes</taxon>
        <taxon>Bifidobacteriales</taxon>
        <taxon>Bifidobacteriaceae</taxon>
        <taxon>Pseudoscardovia</taxon>
    </lineage>
</organism>
<reference evidence="2 3" key="1">
    <citation type="journal article" date="2017" name="BMC Genomics">
        <title>Comparative genomic and phylogenomic analyses of the Bifidobacteriaceae family.</title>
        <authorList>
            <person name="Lugli G.A."/>
            <person name="Milani C."/>
            <person name="Turroni F."/>
            <person name="Duranti S."/>
            <person name="Mancabelli L."/>
            <person name="Mangifesta M."/>
            <person name="Ferrario C."/>
            <person name="Modesto M."/>
            <person name="Mattarelli P."/>
            <person name="Jiri K."/>
            <person name="van Sinderen D."/>
            <person name="Ventura M."/>
        </authorList>
    </citation>
    <scope>NUCLEOTIDE SEQUENCE [LARGE SCALE GENOMIC DNA]</scope>
    <source>
        <strain evidence="2 3">DSM 24744</strain>
    </source>
</reference>
<dbReference type="EMBL" id="MWWQ01000009">
    <property type="protein sequence ID" value="OZG51154.1"/>
    <property type="molecule type" value="Genomic_DNA"/>
</dbReference>
<accession>A0A261EWB7</accession>
<feature type="region of interest" description="Disordered" evidence="1">
    <location>
        <begin position="64"/>
        <end position="111"/>
    </location>
</feature>